<organism evidence="1 2">
    <name type="scientific">Candidatus Ryanbacteria bacterium RIFCSPHIGHO2_01_45_13</name>
    <dbReference type="NCBI Taxonomy" id="1802112"/>
    <lineage>
        <taxon>Bacteria</taxon>
        <taxon>Candidatus Ryaniibacteriota</taxon>
    </lineage>
</organism>
<protein>
    <submittedName>
        <fullName evidence="1">Uncharacterized protein</fullName>
    </submittedName>
</protein>
<evidence type="ECO:0000313" key="2">
    <source>
        <dbReference type="Proteomes" id="UP000176700"/>
    </source>
</evidence>
<name>A0A1G2G0G4_9BACT</name>
<evidence type="ECO:0000313" key="1">
    <source>
        <dbReference type="EMBL" id="OGZ43799.1"/>
    </source>
</evidence>
<accession>A0A1G2G0G4</accession>
<gene>
    <name evidence="1" type="ORF">A2W41_00220</name>
</gene>
<dbReference type="AlphaFoldDB" id="A0A1G2G0G4"/>
<comment type="caution">
    <text evidence="1">The sequence shown here is derived from an EMBL/GenBank/DDBJ whole genome shotgun (WGS) entry which is preliminary data.</text>
</comment>
<dbReference type="Proteomes" id="UP000176700">
    <property type="component" value="Unassembled WGS sequence"/>
</dbReference>
<dbReference type="EMBL" id="MHNI01000002">
    <property type="protein sequence ID" value="OGZ43799.1"/>
    <property type="molecule type" value="Genomic_DNA"/>
</dbReference>
<sequence>MLGEHSIRFCAVRKMQHDKTISQFKRLLNRINKSGALIRVNLKPVNNHLYRVFLFSVYFQTFCIKRDKLTINANPFIAVFKKFLKHFFMFALFITHNRRKEPYHCSFRK</sequence>
<proteinExistence type="predicted"/>
<reference evidence="1 2" key="1">
    <citation type="journal article" date="2016" name="Nat. Commun.">
        <title>Thousands of microbial genomes shed light on interconnected biogeochemical processes in an aquifer system.</title>
        <authorList>
            <person name="Anantharaman K."/>
            <person name="Brown C.T."/>
            <person name="Hug L.A."/>
            <person name="Sharon I."/>
            <person name="Castelle C.J."/>
            <person name="Probst A.J."/>
            <person name="Thomas B.C."/>
            <person name="Singh A."/>
            <person name="Wilkins M.J."/>
            <person name="Karaoz U."/>
            <person name="Brodie E.L."/>
            <person name="Williams K.H."/>
            <person name="Hubbard S.S."/>
            <person name="Banfield J.F."/>
        </authorList>
    </citation>
    <scope>NUCLEOTIDE SEQUENCE [LARGE SCALE GENOMIC DNA]</scope>
</reference>